<protein>
    <recommendedName>
        <fullName evidence="5">Tetratricopeptide repeat-containing protein</fullName>
    </recommendedName>
</protein>
<evidence type="ECO:0000256" key="2">
    <source>
        <dbReference type="SAM" id="Phobius"/>
    </source>
</evidence>
<feature type="transmembrane region" description="Helical" evidence="2">
    <location>
        <begin position="77"/>
        <end position="100"/>
    </location>
</feature>
<evidence type="ECO:0000313" key="3">
    <source>
        <dbReference type="EMBL" id="GGZ29551.1"/>
    </source>
</evidence>
<proteinExistence type="predicted"/>
<dbReference type="SUPFAM" id="SSF48452">
    <property type="entry name" value="TPR-like"/>
    <property type="match status" value="1"/>
</dbReference>
<dbReference type="Proteomes" id="UP000662572">
    <property type="component" value="Unassembled WGS sequence"/>
</dbReference>
<keyword evidence="2" id="KW-1133">Transmembrane helix</keyword>
<gene>
    <name evidence="3" type="ORF">GCM10011273_14510</name>
</gene>
<reference evidence="3" key="2">
    <citation type="submission" date="2020-09" db="EMBL/GenBank/DDBJ databases">
        <authorList>
            <person name="Sun Q."/>
            <person name="Kim S."/>
        </authorList>
    </citation>
    <scope>NUCLEOTIDE SEQUENCE</scope>
    <source>
        <strain evidence="3">KCTC 32296</strain>
    </source>
</reference>
<keyword evidence="4" id="KW-1185">Reference proteome</keyword>
<name>A0A918US43_9CAUL</name>
<sequence>MDMGETLDGEHLPETDSAKVADKVMTASKSRHRQPLTGFIVLILTGLLMCAGAMFIADAPLGGPAEDWISWARIETVPSGVLLIGAVIILIGIIGCLFRLTAPVSRRPKITSSQSAIASDDFDLAIPEDQLQIHAEGLKTASVHYLSADTPEQTNRNRASLRFEAPPATTQAGLSQSQAPQTAPSSHELIPHYGDNAADAFGLPKPHLDATSLRRPADVPRPAATPATTDVLSPEHGLRISTPSSSDRSAETVAVAAPPMAEVIPLRPAEPQPAAAVYSEPLTEPEPAAAPMAMAETIADPIEAALLADTPETSVRELPESDINAVISSAMRFIETPAAPEILTEAPAQAPIAPAAHDAYAPAVAAPIMVEPHPLLAPVEAEIAPEPAPVIPALTPEQEIGQAVSTALSVWPDATRPIAAEELSVRLSYLYYDKSPKTRDVFDLIACGDLSAAASRLQTIANELMNAGAFAHSAELWRIYGALHMGRDDPKAMLAYEQVSELDPSDANVHLYLARRYQMDGRTDALAPVIGRALAVVSDPQTRSGLLTQYADIKFKVGDLTTAATAFEELSLINESLAYLDPGNIQVRSGQAMALARLAQIREIQGEHHKAAPMYRKAYEVFSELSAQMPGHAGLKAMADNALRDVQRLSVNPS</sequence>
<dbReference type="AlphaFoldDB" id="A0A918US43"/>
<keyword evidence="2" id="KW-0812">Transmembrane</keyword>
<organism evidence="3 4">
    <name type="scientific">Asticcacaulis endophyticus</name>
    <dbReference type="NCBI Taxonomy" id="1395890"/>
    <lineage>
        <taxon>Bacteria</taxon>
        <taxon>Pseudomonadati</taxon>
        <taxon>Pseudomonadota</taxon>
        <taxon>Alphaproteobacteria</taxon>
        <taxon>Caulobacterales</taxon>
        <taxon>Caulobacteraceae</taxon>
        <taxon>Asticcacaulis</taxon>
    </lineage>
</organism>
<dbReference type="Gene3D" id="1.25.40.10">
    <property type="entry name" value="Tetratricopeptide repeat domain"/>
    <property type="match status" value="1"/>
</dbReference>
<keyword evidence="2" id="KW-0472">Membrane</keyword>
<dbReference type="EMBL" id="BMZB01000001">
    <property type="protein sequence ID" value="GGZ29551.1"/>
    <property type="molecule type" value="Genomic_DNA"/>
</dbReference>
<evidence type="ECO:0008006" key="5">
    <source>
        <dbReference type="Google" id="ProtNLM"/>
    </source>
</evidence>
<feature type="region of interest" description="Disordered" evidence="1">
    <location>
        <begin position="167"/>
        <end position="250"/>
    </location>
</feature>
<dbReference type="InterPro" id="IPR011990">
    <property type="entry name" value="TPR-like_helical_dom_sf"/>
</dbReference>
<feature type="transmembrane region" description="Helical" evidence="2">
    <location>
        <begin position="36"/>
        <end position="57"/>
    </location>
</feature>
<accession>A0A918US43</accession>
<reference evidence="3" key="1">
    <citation type="journal article" date="2014" name="Int. J. Syst. Evol. Microbiol.">
        <title>Complete genome sequence of Corynebacterium casei LMG S-19264T (=DSM 44701T), isolated from a smear-ripened cheese.</title>
        <authorList>
            <consortium name="US DOE Joint Genome Institute (JGI-PGF)"/>
            <person name="Walter F."/>
            <person name="Albersmeier A."/>
            <person name="Kalinowski J."/>
            <person name="Ruckert C."/>
        </authorList>
    </citation>
    <scope>NUCLEOTIDE SEQUENCE</scope>
    <source>
        <strain evidence="3">KCTC 32296</strain>
    </source>
</reference>
<evidence type="ECO:0000313" key="4">
    <source>
        <dbReference type="Proteomes" id="UP000662572"/>
    </source>
</evidence>
<feature type="compositionally biased region" description="Low complexity" evidence="1">
    <location>
        <begin position="175"/>
        <end position="186"/>
    </location>
</feature>
<comment type="caution">
    <text evidence="3">The sequence shown here is derived from an EMBL/GenBank/DDBJ whole genome shotgun (WGS) entry which is preliminary data.</text>
</comment>
<evidence type="ECO:0000256" key="1">
    <source>
        <dbReference type="SAM" id="MobiDB-lite"/>
    </source>
</evidence>